<comment type="catalytic activity">
    <reaction evidence="5 6">
        <text>Release of N-terminal amino acids, preferentially methionine, from peptides and arylamides.</text>
        <dbReference type="EC" id="3.4.11.18"/>
    </reaction>
</comment>
<dbReference type="GO" id="GO:0006508">
    <property type="term" value="P:proteolysis"/>
    <property type="evidence" value="ECO:0007669"/>
    <property type="project" value="UniProtKB-KW"/>
</dbReference>
<dbReference type="PROSITE" id="PS00680">
    <property type="entry name" value="MAP_1"/>
    <property type="match status" value="1"/>
</dbReference>
<dbReference type="Gene3D" id="3.90.230.10">
    <property type="entry name" value="Creatinase/methionine aminopeptidase superfamily"/>
    <property type="match status" value="1"/>
</dbReference>
<evidence type="ECO:0000256" key="3">
    <source>
        <dbReference type="ARBA" id="ARBA00022723"/>
    </source>
</evidence>
<feature type="binding site" evidence="5">
    <location>
        <position position="276"/>
    </location>
    <ligand>
        <name>substrate</name>
    </ligand>
</feature>
<dbReference type="InParanoid" id="A0A401GDK1"/>
<dbReference type="GO" id="GO:0046872">
    <property type="term" value="F:metal ion binding"/>
    <property type="evidence" value="ECO:0007669"/>
    <property type="project" value="UniProtKB-UniRule"/>
</dbReference>
<feature type="binding site" evidence="5">
    <location>
        <position position="195"/>
    </location>
    <ligand>
        <name>a divalent metal cation</name>
        <dbReference type="ChEBI" id="CHEBI:60240"/>
        <label>1</label>
    </ligand>
</feature>
<feature type="binding site" evidence="5">
    <location>
        <position position="206"/>
    </location>
    <ligand>
        <name>a divalent metal cation</name>
        <dbReference type="ChEBI" id="CHEBI:60240"/>
        <label>1</label>
    </ligand>
</feature>
<dbReference type="PRINTS" id="PR00599">
    <property type="entry name" value="MAPEPTIDASE"/>
</dbReference>
<dbReference type="InterPro" id="IPR000994">
    <property type="entry name" value="Pept_M24"/>
</dbReference>
<organism evidence="8 9">
    <name type="scientific">Sparassis crispa</name>
    <dbReference type="NCBI Taxonomy" id="139825"/>
    <lineage>
        <taxon>Eukaryota</taxon>
        <taxon>Fungi</taxon>
        <taxon>Dikarya</taxon>
        <taxon>Basidiomycota</taxon>
        <taxon>Agaricomycotina</taxon>
        <taxon>Agaricomycetes</taxon>
        <taxon>Polyporales</taxon>
        <taxon>Sparassidaceae</taxon>
        <taxon>Sparassis</taxon>
    </lineage>
</organism>
<evidence type="ECO:0000256" key="2">
    <source>
        <dbReference type="ARBA" id="ARBA00022670"/>
    </source>
</evidence>
<dbReference type="PANTHER" id="PTHR43330:SF8">
    <property type="entry name" value="METHIONINE AMINOPEPTIDASE 1D, MITOCHONDRIAL"/>
    <property type="match status" value="1"/>
</dbReference>
<comment type="function">
    <text evidence="6">Cotranslationally removes the N-terminal methionine from nascent proteins. The N-terminal methionine is often cleaved when the second residue in the primary sequence is small and uncharged (Met-Ala-, Cys, Gly, Pro, Ser, Thr, or Val).</text>
</comment>
<dbReference type="HAMAP" id="MF_01974">
    <property type="entry name" value="MetAP_1"/>
    <property type="match status" value="1"/>
</dbReference>
<evidence type="ECO:0000313" key="9">
    <source>
        <dbReference type="Proteomes" id="UP000287166"/>
    </source>
</evidence>
<dbReference type="InterPro" id="IPR002467">
    <property type="entry name" value="Pept_M24A_MAP1"/>
</dbReference>
<keyword evidence="3 5" id="KW-0479">Metal-binding</keyword>
<feature type="binding site" evidence="5">
    <location>
        <position position="206"/>
    </location>
    <ligand>
        <name>a divalent metal cation</name>
        <dbReference type="ChEBI" id="CHEBI:60240"/>
        <label>2</label>
        <note>catalytic</note>
    </ligand>
</feature>
<evidence type="ECO:0000256" key="5">
    <source>
        <dbReference type="HAMAP-Rule" id="MF_03174"/>
    </source>
</evidence>
<dbReference type="RefSeq" id="XP_027611153.1">
    <property type="nucleotide sequence ID" value="XM_027755352.1"/>
</dbReference>
<dbReference type="GO" id="GO:0004239">
    <property type="term" value="F:initiator methionyl aminopeptidase activity"/>
    <property type="evidence" value="ECO:0007669"/>
    <property type="project" value="UniProtKB-UniRule"/>
</dbReference>
<comment type="caution">
    <text evidence="8">The sequence shown here is derived from an EMBL/GenBank/DDBJ whole genome shotgun (WGS) entry which is preliminary data.</text>
</comment>
<dbReference type="InterPro" id="IPR036005">
    <property type="entry name" value="Creatinase/aminopeptidase-like"/>
</dbReference>
<dbReference type="Pfam" id="PF00557">
    <property type="entry name" value="Peptidase_M24"/>
    <property type="match status" value="1"/>
</dbReference>
<evidence type="ECO:0000313" key="8">
    <source>
        <dbReference type="EMBL" id="GBE80240.1"/>
    </source>
</evidence>
<dbReference type="PANTHER" id="PTHR43330">
    <property type="entry name" value="METHIONINE AMINOPEPTIDASE"/>
    <property type="match status" value="1"/>
</dbReference>
<accession>A0A401GDK1</accession>
<keyword evidence="2 5" id="KW-0645">Protease</keyword>
<evidence type="ECO:0000256" key="4">
    <source>
        <dbReference type="ARBA" id="ARBA00022801"/>
    </source>
</evidence>
<dbReference type="AlphaFoldDB" id="A0A401GDK1"/>
<dbReference type="Proteomes" id="UP000287166">
    <property type="component" value="Unassembled WGS sequence"/>
</dbReference>
<dbReference type="EC" id="3.4.11.18" evidence="6"/>
<keyword evidence="9" id="KW-1185">Reference proteome</keyword>
<dbReference type="SUPFAM" id="SSF55920">
    <property type="entry name" value="Creatinase/aminopeptidase"/>
    <property type="match status" value="1"/>
</dbReference>
<evidence type="ECO:0000259" key="7">
    <source>
        <dbReference type="Pfam" id="PF00557"/>
    </source>
</evidence>
<gene>
    <name evidence="8" type="ORF">SCP_0214500</name>
</gene>
<comment type="cofactor">
    <cofactor evidence="5">
        <name>Co(2+)</name>
        <dbReference type="ChEBI" id="CHEBI:48828"/>
    </cofactor>
    <cofactor evidence="5">
        <name>Zn(2+)</name>
        <dbReference type="ChEBI" id="CHEBI:29105"/>
    </cofactor>
    <cofactor evidence="5">
        <name>Mn(2+)</name>
        <dbReference type="ChEBI" id="CHEBI:29035"/>
    </cofactor>
    <cofactor evidence="5">
        <name>Fe(2+)</name>
        <dbReference type="ChEBI" id="CHEBI:29033"/>
    </cofactor>
    <text evidence="5">Binds 2 divalent metal cations per subunit. Has a high-affinity and a low affinity metal-binding site. The true nature of the physiological cofactor is under debate. The enzyme is active with cobalt, zinc, manganese or divalent iron ions. Most likely, methionine aminopeptidases function as mononuclear Fe(2+)-metalloproteases under physiological conditions, and the catalytically relevant metal-binding site has been assigned to the histidine-containing high-affinity site.</text>
</comment>
<dbReference type="CDD" id="cd01086">
    <property type="entry name" value="MetAP1"/>
    <property type="match status" value="1"/>
</dbReference>
<dbReference type="EMBL" id="BFAD01000002">
    <property type="protein sequence ID" value="GBE80240.1"/>
    <property type="molecule type" value="Genomic_DNA"/>
</dbReference>
<reference evidence="8 9" key="1">
    <citation type="journal article" date="2018" name="Sci. Rep.">
        <title>Genome sequence of the cauliflower mushroom Sparassis crispa (Hanabiratake) and its association with beneficial usage.</title>
        <authorList>
            <person name="Kiyama R."/>
            <person name="Furutani Y."/>
            <person name="Kawaguchi K."/>
            <person name="Nakanishi T."/>
        </authorList>
    </citation>
    <scope>NUCLEOTIDE SEQUENCE [LARGE SCALE GENOMIC DNA]</scope>
</reference>
<protein>
    <recommendedName>
        <fullName evidence="6">Methionine aminopeptidase</fullName>
        <ecNumber evidence="6">3.4.11.18</ecNumber>
    </recommendedName>
</protein>
<feature type="binding site" evidence="5">
    <location>
        <position position="333"/>
    </location>
    <ligand>
        <name>a divalent metal cation</name>
        <dbReference type="ChEBI" id="CHEBI:60240"/>
        <label>2</label>
        <note>catalytic</note>
    </ligand>
</feature>
<evidence type="ECO:0000256" key="6">
    <source>
        <dbReference type="RuleBase" id="RU003653"/>
    </source>
</evidence>
<dbReference type="GO" id="GO:0070006">
    <property type="term" value="F:metalloaminopeptidase activity"/>
    <property type="evidence" value="ECO:0007669"/>
    <property type="project" value="UniProtKB-UniRule"/>
</dbReference>
<comment type="similarity">
    <text evidence="5">Belongs to the peptidase M24A family. Methionine aminopeptidase type 1 subfamily.</text>
</comment>
<feature type="binding site" evidence="5">
    <location>
        <position position="178"/>
    </location>
    <ligand>
        <name>substrate</name>
    </ligand>
</feature>
<proteinExistence type="inferred from homology"/>
<dbReference type="STRING" id="139825.A0A401GDK1"/>
<feature type="binding site" evidence="5">
    <location>
        <position position="333"/>
    </location>
    <ligand>
        <name>a divalent metal cation</name>
        <dbReference type="ChEBI" id="CHEBI:60240"/>
        <label>1</label>
    </ligand>
</feature>
<dbReference type="OrthoDB" id="3209743at2759"/>
<feature type="binding site" evidence="5">
    <location>
        <position position="301"/>
    </location>
    <ligand>
        <name>a divalent metal cation</name>
        <dbReference type="ChEBI" id="CHEBI:60240"/>
        <label>2</label>
        <note>catalytic</note>
    </ligand>
</feature>
<keyword evidence="4 5" id="KW-0378">Hydrolase</keyword>
<dbReference type="GeneID" id="38777157"/>
<feature type="binding site" evidence="5">
    <location>
        <position position="269"/>
    </location>
    <ligand>
        <name>a divalent metal cation</name>
        <dbReference type="ChEBI" id="CHEBI:60240"/>
        <label>2</label>
        <note>catalytic</note>
    </ligand>
</feature>
<dbReference type="NCBIfam" id="TIGR00500">
    <property type="entry name" value="met_pdase_I"/>
    <property type="match status" value="1"/>
</dbReference>
<name>A0A401GDK1_9APHY</name>
<feature type="domain" description="Peptidase M24" evidence="7">
    <location>
        <begin position="113"/>
        <end position="340"/>
    </location>
</feature>
<sequence>MRARAFSILRGSSRHRPHAISLTLRRTSHRSVDLSETTSDVANDFGSYDVILPPEPFVWGVAHIKPRCVPEDIRRPRYALSFDSASTLGFGEDTSTGPQHVRDKLIALQDEETVRRVGRLAKEVLLYAGSLVQVGVTTEAVDAAVHEFILSHSAYPSPLLYNGFPKSCCTSVNNIITHGIPDDRSLMDGDIVNVDITIYKDGFHGDTSQTFLVGDVDEQGRALVQTTREALEASIAACAPGRPFKGIGKAIYELVRNTEFSVNTQFTGHGIGEDFHRRPWILHHLNDEPGVMLPGHCFTIEPCIVQGADPNGWMFPDGWTVSTENCARSAQAEHMVLITETGAEVLTR</sequence>
<dbReference type="InterPro" id="IPR001714">
    <property type="entry name" value="Pept_M24_MAP"/>
</dbReference>
<evidence type="ECO:0000256" key="1">
    <source>
        <dbReference type="ARBA" id="ARBA00022438"/>
    </source>
</evidence>
<keyword evidence="1 5" id="KW-0031">Aminopeptidase</keyword>